<sequence length="118" mass="12366">MSMSDVSDMLHEIYRANAAAKMPKSQGTQQQAVETAAAASVKYVNQIPPTSAEAIEPSTIAVIASNSAASETASKNLTNDGMMASKLAASFHPRNNCTDSNSKVPPPPVQNDECNISL</sequence>
<proteinExistence type="predicted"/>
<keyword evidence="3" id="KW-1185">Reference proteome</keyword>
<reference evidence="2 3" key="1">
    <citation type="journal article" date="2019" name="Commun. Biol.">
        <title>The bagworm genome reveals a unique fibroin gene that provides high tensile strength.</title>
        <authorList>
            <person name="Kono N."/>
            <person name="Nakamura H."/>
            <person name="Ohtoshi R."/>
            <person name="Tomita M."/>
            <person name="Numata K."/>
            <person name="Arakawa K."/>
        </authorList>
    </citation>
    <scope>NUCLEOTIDE SEQUENCE [LARGE SCALE GENOMIC DNA]</scope>
</reference>
<dbReference type="AlphaFoldDB" id="A0A4C2AHL4"/>
<protein>
    <submittedName>
        <fullName evidence="2">Longitudinals lacking protein, isoform G</fullName>
    </submittedName>
</protein>
<comment type="caution">
    <text evidence="2">The sequence shown here is derived from an EMBL/GenBank/DDBJ whole genome shotgun (WGS) entry which is preliminary data.</text>
</comment>
<gene>
    <name evidence="2" type="primary">lola</name>
    <name evidence="2" type="ORF">EVAR_73505_1</name>
</gene>
<feature type="region of interest" description="Disordered" evidence="1">
    <location>
        <begin position="92"/>
        <end position="118"/>
    </location>
</feature>
<feature type="compositionally biased region" description="Polar residues" evidence="1">
    <location>
        <begin position="93"/>
        <end position="103"/>
    </location>
</feature>
<evidence type="ECO:0000313" key="2">
    <source>
        <dbReference type="EMBL" id="GBP98529.1"/>
    </source>
</evidence>
<evidence type="ECO:0000313" key="3">
    <source>
        <dbReference type="Proteomes" id="UP000299102"/>
    </source>
</evidence>
<accession>A0A4C2AHL4</accession>
<organism evidence="2 3">
    <name type="scientific">Eumeta variegata</name>
    <name type="common">Bagworm moth</name>
    <name type="synonym">Eumeta japonica</name>
    <dbReference type="NCBI Taxonomy" id="151549"/>
    <lineage>
        <taxon>Eukaryota</taxon>
        <taxon>Metazoa</taxon>
        <taxon>Ecdysozoa</taxon>
        <taxon>Arthropoda</taxon>
        <taxon>Hexapoda</taxon>
        <taxon>Insecta</taxon>
        <taxon>Pterygota</taxon>
        <taxon>Neoptera</taxon>
        <taxon>Endopterygota</taxon>
        <taxon>Lepidoptera</taxon>
        <taxon>Glossata</taxon>
        <taxon>Ditrysia</taxon>
        <taxon>Tineoidea</taxon>
        <taxon>Psychidae</taxon>
        <taxon>Oiketicinae</taxon>
        <taxon>Eumeta</taxon>
    </lineage>
</organism>
<name>A0A4C2AHL4_EUMVA</name>
<dbReference type="OrthoDB" id="407106at2759"/>
<evidence type="ECO:0000256" key="1">
    <source>
        <dbReference type="SAM" id="MobiDB-lite"/>
    </source>
</evidence>
<dbReference type="EMBL" id="BGZK01003157">
    <property type="protein sequence ID" value="GBP98529.1"/>
    <property type="molecule type" value="Genomic_DNA"/>
</dbReference>
<dbReference type="Proteomes" id="UP000299102">
    <property type="component" value="Unassembled WGS sequence"/>
</dbReference>